<evidence type="ECO:0000256" key="1">
    <source>
        <dbReference type="ARBA" id="ARBA00004141"/>
    </source>
</evidence>
<keyword evidence="5" id="KW-0677">Repeat</keyword>
<evidence type="ECO:0000256" key="9">
    <source>
        <dbReference type="ARBA" id="ARBA00023136"/>
    </source>
</evidence>
<dbReference type="InterPro" id="IPR036770">
    <property type="entry name" value="Ankyrin_rpt-contain_sf"/>
</dbReference>
<feature type="repeat" description="ANK" evidence="12">
    <location>
        <begin position="141"/>
        <end position="173"/>
    </location>
</feature>
<feature type="compositionally biased region" description="Basic and acidic residues" evidence="13">
    <location>
        <begin position="31"/>
        <end position="40"/>
    </location>
</feature>
<keyword evidence="10" id="KW-0325">Glycoprotein</keyword>
<evidence type="ECO:0000256" key="7">
    <source>
        <dbReference type="ARBA" id="ARBA00023043"/>
    </source>
</evidence>
<dbReference type="Pfam" id="PF00023">
    <property type="entry name" value="Ank"/>
    <property type="match status" value="2"/>
</dbReference>
<dbReference type="Gene3D" id="1.25.40.20">
    <property type="entry name" value="Ankyrin repeat-containing domain"/>
    <property type="match status" value="4"/>
</dbReference>
<keyword evidence="17" id="KW-1185">Reference proteome</keyword>
<dbReference type="EMBL" id="CALNXJ010000027">
    <property type="protein sequence ID" value="CAH3132937.1"/>
    <property type="molecule type" value="Genomic_DNA"/>
</dbReference>
<reference evidence="16 17" key="1">
    <citation type="submission" date="2022-05" db="EMBL/GenBank/DDBJ databases">
        <authorList>
            <consortium name="Genoscope - CEA"/>
            <person name="William W."/>
        </authorList>
    </citation>
    <scope>NUCLEOTIDE SEQUENCE [LARGE SCALE GENOMIC DNA]</scope>
</reference>
<evidence type="ECO:0000256" key="11">
    <source>
        <dbReference type="ARBA" id="ARBA00023303"/>
    </source>
</evidence>
<feature type="compositionally biased region" description="Polar residues" evidence="13">
    <location>
        <begin position="80"/>
        <end position="92"/>
    </location>
</feature>
<evidence type="ECO:0000256" key="6">
    <source>
        <dbReference type="ARBA" id="ARBA00022989"/>
    </source>
</evidence>
<organism evidence="16 17">
    <name type="scientific">Pocillopora meandrina</name>
    <dbReference type="NCBI Taxonomy" id="46732"/>
    <lineage>
        <taxon>Eukaryota</taxon>
        <taxon>Metazoa</taxon>
        <taxon>Cnidaria</taxon>
        <taxon>Anthozoa</taxon>
        <taxon>Hexacorallia</taxon>
        <taxon>Scleractinia</taxon>
        <taxon>Astrocoeniina</taxon>
        <taxon>Pocilloporidae</taxon>
        <taxon>Pocillopora</taxon>
    </lineage>
</organism>
<evidence type="ECO:0000313" key="17">
    <source>
        <dbReference type="Proteomes" id="UP001159428"/>
    </source>
</evidence>
<keyword evidence="8" id="KW-0406">Ion transport</keyword>
<evidence type="ECO:0000259" key="15">
    <source>
        <dbReference type="Pfam" id="PF00520"/>
    </source>
</evidence>
<dbReference type="PRINTS" id="PR01415">
    <property type="entry name" value="ANKYRIN"/>
</dbReference>
<feature type="region of interest" description="Disordered" evidence="13">
    <location>
        <begin position="1"/>
        <end position="113"/>
    </location>
</feature>
<feature type="repeat" description="ANK" evidence="12">
    <location>
        <begin position="174"/>
        <end position="198"/>
    </location>
</feature>
<evidence type="ECO:0000256" key="3">
    <source>
        <dbReference type="ARBA" id="ARBA00022606"/>
    </source>
</evidence>
<dbReference type="Gene3D" id="1.10.287.70">
    <property type="match status" value="1"/>
</dbReference>
<dbReference type="SMART" id="SM00248">
    <property type="entry name" value="ANK"/>
    <property type="match status" value="16"/>
</dbReference>
<feature type="transmembrane region" description="Helical" evidence="14">
    <location>
        <begin position="981"/>
        <end position="1003"/>
    </location>
</feature>
<evidence type="ECO:0000256" key="2">
    <source>
        <dbReference type="ARBA" id="ARBA00022448"/>
    </source>
</evidence>
<gene>
    <name evidence="16" type="ORF">PMEA_00015292</name>
</gene>
<feature type="repeat" description="ANK" evidence="12">
    <location>
        <begin position="108"/>
        <end position="140"/>
    </location>
</feature>
<dbReference type="Pfam" id="PF12796">
    <property type="entry name" value="Ank_2"/>
    <property type="match status" value="3"/>
</dbReference>
<evidence type="ECO:0000256" key="8">
    <source>
        <dbReference type="ARBA" id="ARBA00023065"/>
    </source>
</evidence>
<feature type="repeat" description="ANK" evidence="12">
    <location>
        <begin position="282"/>
        <end position="314"/>
    </location>
</feature>
<protein>
    <recommendedName>
        <fullName evidence="15">Ion transport domain-containing protein</fullName>
    </recommendedName>
</protein>
<feature type="compositionally biased region" description="Polar residues" evidence="13">
    <location>
        <begin position="41"/>
        <end position="69"/>
    </location>
</feature>
<keyword evidence="9 14" id="KW-0472">Membrane</keyword>
<dbReference type="AlphaFoldDB" id="A0AAU9X276"/>
<feature type="transmembrane region" description="Helical" evidence="14">
    <location>
        <begin position="852"/>
        <end position="873"/>
    </location>
</feature>
<feature type="compositionally biased region" description="Polar residues" evidence="13">
    <location>
        <begin position="20"/>
        <end position="30"/>
    </location>
</feature>
<keyword evidence="11" id="KW-0407">Ion channel</keyword>
<evidence type="ECO:0000256" key="14">
    <source>
        <dbReference type="SAM" id="Phobius"/>
    </source>
</evidence>
<feature type="transmembrane region" description="Helical" evidence="14">
    <location>
        <begin position="915"/>
        <end position="937"/>
    </location>
</feature>
<keyword evidence="4 14" id="KW-0812">Transmembrane</keyword>
<accession>A0AAU9X276</accession>
<keyword evidence="7 12" id="KW-0040">ANK repeat</keyword>
<evidence type="ECO:0000256" key="13">
    <source>
        <dbReference type="SAM" id="MobiDB-lite"/>
    </source>
</evidence>
<evidence type="ECO:0000256" key="12">
    <source>
        <dbReference type="PROSITE-ProRule" id="PRU00023"/>
    </source>
</evidence>
<dbReference type="GO" id="GO:0005216">
    <property type="term" value="F:monoatomic ion channel activity"/>
    <property type="evidence" value="ECO:0007669"/>
    <property type="project" value="InterPro"/>
</dbReference>
<feature type="compositionally biased region" description="Basic residues" evidence="13">
    <location>
        <begin position="96"/>
        <end position="113"/>
    </location>
</feature>
<dbReference type="PROSITE" id="PS50297">
    <property type="entry name" value="ANK_REP_REGION"/>
    <property type="match status" value="7"/>
</dbReference>
<keyword evidence="3" id="KW-0716">Sensory transduction</keyword>
<dbReference type="GO" id="GO:1902495">
    <property type="term" value="C:transmembrane transporter complex"/>
    <property type="evidence" value="ECO:0007669"/>
    <property type="project" value="TreeGrafter"/>
</dbReference>
<dbReference type="PANTHER" id="PTHR47143:SF1">
    <property type="entry name" value="ION_TRANS DOMAIN-CONTAINING PROTEIN"/>
    <property type="match status" value="1"/>
</dbReference>
<comment type="caution">
    <text evidence="16">The sequence shown here is derived from an EMBL/GenBank/DDBJ whole genome shotgun (WGS) entry which is preliminary data.</text>
</comment>
<dbReference type="InterPro" id="IPR002110">
    <property type="entry name" value="Ankyrin_rpt"/>
</dbReference>
<sequence>MAASPGSMYQKQVLKKRPTSYLQSSLGSLSKSDRYKEKDISLNSNPPGSPEIQRSNISLRKFSQISAHSDASEADENHADTNGNSTKQTGTPKNAIRAKHHQKAGKGNKIQKLHHAALSGNEAEVQKLLGKGVDINAPDSVGKTPLHNAILGKHLNIVDLLLKSGADVKCLDERGDTPLHAAVRVDSEAIVVLLLKDGKTNTNAKGFGSYTPLHIAAQMDCVDICKRLVEHEGDIAQAAEDKMTPFGFAIAKGAQAVSEYFAGIVKEKDMNLEGLLYNVDNEGSTLLHLAVDSGILPIVGLSLKLGSNVRQTKESDNSTALHLACSQGSLEIVQLLTNEIRDICKEEIIDEQGMFPIHRAAMNNHFTVVNFLLDQGAEADPRDIEGQTPLFLAASVGGTETVQLLMDRGADVTLKDMELRSALHVAIGNTSTMDALMKSPSSKSLVVDKDATGYTPVHYAARAGCLEHIILFISKNKAAEQVTSDSLDTPLHIVSRYGWLEIAQRLLKKRNVRIINVQNNQGKTPLHLACHEGHEQIAKLLLMEGATIERDHHDRTPLHLAATKGSEECVEYILETHPGSLNAIDKYQNTALNLAATAGHASLVTYLLSVKEQEILLNSQNQNVLDLAISNDKEAVAMAIIEHPRWKEVMDSAGGGGVSQIQTLVEKMPEVAERVLDQCVDQEGDSSSKDFKVTYDLRLIQGKQNSFTSSLEHSLDALKTMAERRRENCLTHPVCYVLMNIKWKKFGWITFIVNLSLYLAFLLPFTGLAVYLKANSLELCGYKFENMTKHRTGYYEHTWDWHDDDSITCNGSQKTVVVLHYVVIVFALIHLTKEIVQIIRQRLKYWTAITNYIEWVIYVSALVFVFPICACKAHYKSEAAAFSLFFAWLNLVLYFRRFSYYGKYVIMLLTMFKTLFQVLLLFFLFVVAFGTTFYLLMYNKSNFDTLEYALMKTFAMTLGELNYESDFIPDIKLHYPLASNVMFVFFSLAMPIILMNMLIGLAVGDIDKIQQKSVMDRYVMQVELLLELEESLPQWILKRMQIDKYEEFPNRKSKLQTRLYEKIIGFGKAESKGEDDGVPPAMAQIIDRVMEQDAKIDEIYAMMKEQSEILKAIGRRQGVEDTASNRKSIIGWFLKKH</sequence>
<dbReference type="SUPFAM" id="SSF48403">
    <property type="entry name" value="Ankyrin repeat"/>
    <property type="match status" value="2"/>
</dbReference>
<comment type="subcellular location">
    <subcellularLocation>
        <location evidence="1">Membrane</location>
        <topology evidence="1">Multi-pass membrane protein</topology>
    </subcellularLocation>
</comment>
<name>A0AAU9X276_9CNID</name>
<keyword evidence="2" id="KW-0813">Transport</keyword>
<evidence type="ECO:0000256" key="5">
    <source>
        <dbReference type="ARBA" id="ARBA00022737"/>
    </source>
</evidence>
<dbReference type="PROSITE" id="PS50088">
    <property type="entry name" value="ANK_REPEAT"/>
    <property type="match status" value="10"/>
</dbReference>
<evidence type="ECO:0000313" key="16">
    <source>
        <dbReference type="EMBL" id="CAH3132937.1"/>
    </source>
</evidence>
<dbReference type="Proteomes" id="UP001159428">
    <property type="component" value="Unassembled WGS sequence"/>
</dbReference>
<feature type="domain" description="Ion transport" evidence="15">
    <location>
        <begin position="811"/>
        <end position="1012"/>
    </location>
</feature>
<feature type="repeat" description="ANK" evidence="12">
    <location>
        <begin position="352"/>
        <end position="384"/>
    </location>
</feature>
<feature type="transmembrane region" description="Helical" evidence="14">
    <location>
        <begin position="879"/>
        <end position="895"/>
    </location>
</feature>
<dbReference type="InterPro" id="IPR005821">
    <property type="entry name" value="Ion_trans_dom"/>
</dbReference>
<dbReference type="Pfam" id="PF00520">
    <property type="entry name" value="Ion_trans"/>
    <property type="match status" value="1"/>
</dbReference>
<keyword evidence="6 14" id="KW-1133">Transmembrane helix</keyword>
<proteinExistence type="predicted"/>
<evidence type="ECO:0000256" key="4">
    <source>
        <dbReference type="ARBA" id="ARBA00022692"/>
    </source>
</evidence>
<feature type="repeat" description="ANK" evidence="12">
    <location>
        <begin position="385"/>
        <end position="417"/>
    </location>
</feature>
<feature type="repeat" description="ANK" evidence="12">
    <location>
        <begin position="208"/>
        <end position="240"/>
    </location>
</feature>
<evidence type="ECO:0000256" key="10">
    <source>
        <dbReference type="ARBA" id="ARBA00023180"/>
    </source>
</evidence>
<dbReference type="PANTHER" id="PTHR47143">
    <property type="entry name" value="TRANSIENT RECEPTOR POTENTIAL CATION CHANNEL PROTEIN PAINLESS"/>
    <property type="match status" value="1"/>
</dbReference>
<feature type="repeat" description="ANK" evidence="12">
    <location>
        <begin position="521"/>
        <end position="553"/>
    </location>
</feature>
<feature type="repeat" description="ANK" evidence="12">
    <location>
        <begin position="553"/>
        <end position="575"/>
    </location>
</feature>
<feature type="transmembrane region" description="Helical" evidence="14">
    <location>
        <begin position="746"/>
        <end position="772"/>
    </location>
</feature>
<dbReference type="InterPro" id="IPR052076">
    <property type="entry name" value="TRP_cation_channel"/>
</dbReference>
<feature type="repeat" description="ANK" evidence="12">
    <location>
        <begin position="316"/>
        <end position="336"/>
    </location>
</feature>